<comment type="subcellular location">
    <subcellularLocation>
        <location evidence="1 12">Nucleus</location>
    </subcellularLocation>
</comment>
<evidence type="ECO:0000256" key="14">
    <source>
        <dbReference type="SAM" id="MobiDB-lite"/>
    </source>
</evidence>
<reference evidence="16 18" key="2">
    <citation type="journal article" date="2013" name="Nature">
        <title>Insights into bilaterian evolution from three spiralian genomes.</title>
        <authorList>
            <person name="Simakov O."/>
            <person name="Marletaz F."/>
            <person name="Cho S.J."/>
            <person name="Edsinger-Gonzales E."/>
            <person name="Havlak P."/>
            <person name="Hellsten U."/>
            <person name="Kuo D.H."/>
            <person name="Larsson T."/>
            <person name="Lv J."/>
            <person name="Arendt D."/>
            <person name="Savage R."/>
            <person name="Osoegawa K."/>
            <person name="de Jong P."/>
            <person name="Grimwood J."/>
            <person name="Chapman J.A."/>
            <person name="Shapiro H."/>
            <person name="Aerts A."/>
            <person name="Otillar R.P."/>
            <person name="Terry A.Y."/>
            <person name="Boore J.L."/>
            <person name="Grigoriev I.V."/>
            <person name="Lindberg D.R."/>
            <person name="Seaver E.C."/>
            <person name="Weisblat D.A."/>
            <person name="Putnam N.H."/>
            <person name="Rokhsar D.S."/>
        </authorList>
    </citation>
    <scope>NUCLEOTIDE SEQUENCE</scope>
    <source>
        <strain evidence="16 18">I ESC-2004</strain>
    </source>
</reference>
<dbReference type="GO" id="GO:0051301">
    <property type="term" value="P:cell division"/>
    <property type="evidence" value="ECO:0007669"/>
    <property type="project" value="UniProtKB-KW"/>
</dbReference>
<evidence type="ECO:0000256" key="6">
    <source>
        <dbReference type="ARBA" id="ARBA00022840"/>
    </source>
</evidence>
<dbReference type="GO" id="GO:0005524">
    <property type="term" value="F:ATP binding"/>
    <property type="evidence" value="ECO:0007669"/>
    <property type="project" value="UniProtKB-KW"/>
</dbReference>
<dbReference type="OMA" id="THNKIAM"/>
<dbReference type="GO" id="GO:0031981">
    <property type="term" value="C:nuclear lumen"/>
    <property type="evidence" value="ECO:0007669"/>
    <property type="project" value="UniProtKB-ARBA"/>
</dbReference>
<feature type="coiled-coil region" evidence="13">
    <location>
        <begin position="681"/>
        <end position="930"/>
    </location>
</feature>
<dbReference type="STRING" id="283909.R7TD57"/>
<dbReference type="FunCoup" id="R7TD57">
    <property type="interactions" value="1785"/>
</dbReference>
<dbReference type="InterPro" id="IPR027417">
    <property type="entry name" value="P-loop_NTPase"/>
</dbReference>
<evidence type="ECO:0000256" key="2">
    <source>
        <dbReference type="ARBA" id="ARBA00005231"/>
    </source>
</evidence>
<dbReference type="FunFam" id="1.20.1060.20:FF:000005">
    <property type="entry name" value="Structural maintenance of chromosomes 2"/>
    <property type="match status" value="1"/>
</dbReference>
<dbReference type="SMART" id="SM00968">
    <property type="entry name" value="SMC_hinge"/>
    <property type="match status" value="1"/>
</dbReference>
<dbReference type="Gene3D" id="1.20.1060.20">
    <property type="match status" value="1"/>
</dbReference>
<dbReference type="InterPro" id="IPR024704">
    <property type="entry name" value="SMC"/>
</dbReference>
<sequence>MYIKSMVIDGFKSYAQRTEINGFDSLFNAITGLNGSGKSNILDAICFLLGITNLTQVRATNLQELVYKNGQAGVTKATVSVTFDNTDKRQSPLGYEQYEEITVTRQVVIGGRNRYLINGSNANNTRVQDMFRSVQLNINNPHFLIMQGRITKVLNMKPPEILSMIEEAAGTRLYESKRESARKTIEKKDMKLQEIDRILKEDITPTLTKLKEERSSYLEYQKVVRELEHLNKLHVAFQFVCAEQTRQKSSEELAEMQKGIEDCEEKQEKYSQRVKDLDKVIADLERKRDAEAGGRLEGLEASLSDIQKADSKIQSILSNKKETVKSEQKKKKELEKLKASDEAALKHKRKEIEKISCELEQLQQQYQLDSETHLAAQNNFQAVSAGLSAAGDGHTASLQDQLITAEKTVSKSDSDIQEAQMRLKHGQQEIKKRQADLKKTEMGYKKQEQNHDSQVKKIQKIEAELKKIAYEEGKEEHLTDQKQKISQEVQKLSDLVDTLEARFPQLQFNYSDPEKNFDRRRVHGLVARLIKVKDAGSATALEVSAGGKLYNVVVDTEVTGKKLLENGNLKRRYTIIPLNKISAYSINKDVVNRAEALVGKSNVHTALSLVGYEDQLEKAMQFVFGSAFICKDMDTAKKVTYDDRILKKTVTLSGDSFDPTGTLTGGARPQTGNILAKLTEFKDAQDQLADRKLHLQQVEAELSSIRRVASKWRDLKQQLEVSTQEARGLEEQLAQSTHGQQLQEVNALQASIEEQQQTLVSAKEEKEKAVCCVKELQYKVKNAKALREKELKEAENESARAKKSMEASQKIMKEKQMENESLDLEAKDLEKDIAGYVDQLNAVTEAIEGYQQQCDEMQEAVTNSNNEVKKAQEALNQQKEKLKSCNKDISARQTEQQQLHKDSNKLELKVQELQHKITKHNKDSNEATKQIEYILEKHEWIVDERKYFGQPNTAYDFEVNDPKEAYRRIQKLQSTKDKLSKSVNMRAMNMLGKAEEQYTDLMKKRKIVLSDKKKIASVIAELDEKKNEAVTKAHLQVNKDFGSIFSTLLPGTQAKLIAPEGKGILDGLEVKVAFGDVWKESLGELSGGQRSLVALSLILSLLLFKPAPLYILDEVDAALDLSHTQNIGQMLRTHFKQSQFIVVSLKDGMFNNANVLFKTKFVDGVSMVTRYVQQQQSSRSTSTSSNASTNKRKNPSKRPRMEESQPLAAMNE</sequence>
<evidence type="ECO:0000256" key="11">
    <source>
        <dbReference type="ARBA" id="ARBA00058936"/>
    </source>
</evidence>
<name>R7TD57_CAPTE</name>
<protein>
    <recommendedName>
        <fullName evidence="12">Structural maintenance of chromosomes protein</fullName>
    </recommendedName>
</protein>
<evidence type="ECO:0000256" key="4">
    <source>
        <dbReference type="ARBA" id="ARBA00022741"/>
    </source>
</evidence>
<reference evidence="18" key="1">
    <citation type="submission" date="2012-12" db="EMBL/GenBank/DDBJ databases">
        <authorList>
            <person name="Hellsten U."/>
            <person name="Grimwood J."/>
            <person name="Chapman J.A."/>
            <person name="Shapiro H."/>
            <person name="Aerts A."/>
            <person name="Otillar R.P."/>
            <person name="Terry A.Y."/>
            <person name="Boore J.L."/>
            <person name="Simakov O."/>
            <person name="Marletaz F."/>
            <person name="Cho S.-J."/>
            <person name="Edsinger-Gonzales E."/>
            <person name="Havlak P."/>
            <person name="Kuo D.-H."/>
            <person name="Larsson T."/>
            <person name="Lv J."/>
            <person name="Arendt D."/>
            <person name="Savage R."/>
            <person name="Osoegawa K."/>
            <person name="de Jong P."/>
            <person name="Lindberg D.R."/>
            <person name="Seaver E.C."/>
            <person name="Weisblat D.A."/>
            <person name="Putnam N.H."/>
            <person name="Grigoriev I.V."/>
            <person name="Rokhsar D.S."/>
        </authorList>
    </citation>
    <scope>NUCLEOTIDE SEQUENCE</scope>
    <source>
        <strain evidence="18">I ESC-2004</strain>
    </source>
</reference>
<keyword evidence="18" id="KW-1185">Reference proteome</keyword>
<evidence type="ECO:0000256" key="3">
    <source>
        <dbReference type="ARBA" id="ARBA00022618"/>
    </source>
</evidence>
<evidence type="ECO:0000313" key="17">
    <source>
        <dbReference type="EnsemblMetazoa" id="CapteP95567"/>
    </source>
</evidence>
<proteinExistence type="inferred from homology"/>
<dbReference type="GO" id="GO:0000793">
    <property type="term" value="C:condensed chromosome"/>
    <property type="evidence" value="ECO:0007669"/>
    <property type="project" value="UniProtKB-ARBA"/>
</dbReference>
<evidence type="ECO:0000256" key="10">
    <source>
        <dbReference type="ARBA" id="ARBA00023306"/>
    </source>
</evidence>
<dbReference type="Gene3D" id="3.40.50.300">
    <property type="entry name" value="P-loop containing nucleotide triphosphate hydrolases"/>
    <property type="match status" value="2"/>
</dbReference>
<dbReference type="CDD" id="cd03273">
    <property type="entry name" value="ABC_SMC2_euk"/>
    <property type="match status" value="1"/>
</dbReference>
<comment type="function">
    <text evidence="11">Central component of the condensin complex, a complex required for conversion of interphase chromatin into mitotic-like condense chromosomes. The condensin complex probably introduces positive supercoils into relaxed DNA in the presence of type I topoisomerases and converts nicked DNA into positive knotted forms in the presence of type II topoisomerases.</text>
</comment>
<dbReference type="GO" id="GO:0098813">
    <property type="term" value="P:nuclear chromosome segregation"/>
    <property type="evidence" value="ECO:0007669"/>
    <property type="project" value="UniProtKB-ARBA"/>
</dbReference>
<evidence type="ECO:0000256" key="8">
    <source>
        <dbReference type="ARBA" id="ARBA00023067"/>
    </source>
</evidence>
<dbReference type="InterPro" id="IPR003395">
    <property type="entry name" value="RecF/RecN/SMC_N"/>
</dbReference>
<dbReference type="GO" id="GO:0030261">
    <property type="term" value="P:chromosome condensation"/>
    <property type="evidence" value="ECO:0007669"/>
    <property type="project" value="UniProtKB-KW"/>
</dbReference>
<dbReference type="Pfam" id="PF02463">
    <property type="entry name" value="SMC_N"/>
    <property type="match status" value="2"/>
</dbReference>
<dbReference type="InterPro" id="IPR010935">
    <property type="entry name" value="SMC_hinge"/>
</dbReference>
<evidence type="ECO:0000313" key="16">
    <source>
        <dbReference type="EMBL" id="ELT89001.1"/>
    </source>
</evidence>
<reference evidence="17" key="3">
    <citation type="submission" date="2015-06" db="UniProtKB">
        <authorList>
            <consortium name="EnsemblMetazoa"/>
        </authorList>
    </citation>
    <scope>IDENTIFICATION</scope>
</reference>
<gene>
    <name evidence="16" type="ORF">CAPTEDRAFT_95567</name>
</gene>
<evidence type="ECO:0000259" key="15">
    <source>
        <dbReference type="SMART" id="SM00968"/>
    </source>
</evidence>
<feature type="domain" description="SMC hinge" evidence="15">
    <location>
        <begin position="520"/>
        <end position="640"/>
    </location>
</feature>
<dbReference type="EMBL" id="KB311578">
    <property type="protein sequence ID" value="ELT89001.1"/>
    <property type="molecule type" value="Genomic_DNA"/>
</dbReference>
<keyword evidence="6" id="KW-0067">ATP-binding</keyword>
<dbReference type="PIRSF" id="PIRSF005719">
    <property type="entry name" value="SMC"/>
    <property type="match status" value="1"/>
</dbReference>
<keyword evidence="3" id="KW-0132">Cell division</keyword>
<organism evidence="16">
    <name type="scientific">Capitella teleta</name>
    <name type="common">Polychaete worm</name>
    <dbReference type="NCBI Taxonomy" id="283909"/>
    <lineage>
        <taxon>Eukaryota</taxon>
        <taxon>Metazoa</taxon>
        <taxon>Spiralia</taxon>
        <taxon>Lophotrochozoa</taxon>
        <taxon>Annelida</taxon>
        <taxon>Polychaeta</taxon>
        <taxon>Sedentaria</taxon>
        <taxon>Scolecida</taxon>
        <taxon>Capitellidae</taxon>
        <taxon>Capitella</taxon>
    </lineage>
</organism>
<evidence type="ECO:0000256" key="7">
    <source>
        <dbReference type="ARBA" id="ARBA00023054"/>
    </source>
</evidence>
<evidence type="ECO:0000256" key="9">
    <source>
        <dbReference type="ARBA" id="ARBA00023242"/>
    </source>
</evidence>
<dbReference type="InterPro" id="IPR027120">
    <property type="entry name" value="Smc2_ABC"/>
</dbReference>
<keyword evidence="10" id="KW-0131">Cell cycle</keyword>
<dbReference type="EnsemblMetazoa" id="CapteT95567">
    <property type="protein sequence ID" value="CapteP95567"/>
    <property type="gene ID" value="CapteG95567"/>
</dbReference>
<accession>R7TD57</accession>
<evidence type="ECO:0000256" key="13">
    <source>
        <dbReference type="SAM" id="Coils"/>
    </source>
</evidence>
<comment type="similarity">
    <text evidence="2">Belongs to the SMC family. SMC2 subfamily.</text>
</comment>
<dbReference type="Proteomes" id="UP000014760">
    <property type="component" value="Unassembled WGS sequence"/>
</dbReference>
<dbReference type="OrthoDB" id="10255539at2759"/>
<dbReference type="HOGENOM" id="CLU_001042_9_0_1"/>
<dbReference type="EMBL" id="AMQN01003334">
    <property type="status" value="NOT_ANNOTATED_CDS"/>
    <property type="molecule type" value="Genomic_DNA"/>
</dbReference>
<dbReference type="SUPFAM" id="SSF52540">
    <property type="entry name" value="P-loop containing nucleoside triphosphate hydrolases"/>
    <property type="match status" value="1"/>
</dbReference>
<keyword evidence="5" id="KW-0498">Mitosis</keyword>
<feature type="compositionally biased region" description="Low complexity" evidence="14">
    <location>
        <begin position="1173"/>
        <end position="1189"/>
    </location>
</feature>
<feature type="coiled-coil region" evidence="13">
    <location>
        <begin position="317"/>
        <end position="372"/>
    </location>
</feature>
<dbReference type="GO" id="GO:0016887">
    <property type="term" value="F:ATP hydrolysis activity"/>
    <property type="evidence" value="ECO:0007669"/>
    <property type="project" value="InterPro"/>
</dbReference>
<keyword evidence="4" id="KW-0547">Nucleotide-binding</keyword>
<keyword evidence="7 13" id="KW-0175">Coiled coil</keyword>
<feature type="region of interest" description="Disordered" evidence="14">
    <location>
        <begin position="1173"/>
        <end position="1212"/>
    </location>
</feature>
<keyword evidence="9 12" id="KW-0539">Nucleus</keyword>
<dbReference type="GO" id="GO:0000796">
    <property type="term" value="C:condensin complex"/>
    <property type="evidence" value="ECO:0007669"/>
    <property type="project" value="UniProtKB-ARBA"/>
</dbReference>
<evidence type="ECO:0000256" key="5">
    <source>
        <dbReference type="ARBA" id="ARBA00022776"/>
    </source>
</evidence>
<evidence type="ECO:0000256" key="12">
    <source>
        <dbReference type="PIRNR" id="PIRNR005719"/>
    </source>
</evidence>
<dbReference type="FunFam" id="3.40.50.300:FF:000278">
    <property type="entry name" value="Structural maintenance of chromosomes 2"/>
    <property type="match status" value="1"/>
</dbReference>
<evidence type="ECO:0000313" key="18">
    <source>
        <dbReference type="Proteomes" id="UP000014760"/>
    </source>
</evidence>
<dbReference type="Gene3D" id="3.30.70.1620">
    <property type="match status" value="1"/>
</dbReference>
<dbReference type="InterPro" id="IPR036277">
    <property type="entry name" value="SMC_hinge_sf"/>
</dbReference>
<dbReference type="SUPFAM" id="SSF75553">
    <property type="entry name" value="Smc hinge domain"/>
    <property type="match status" value="1"/>
</dbReference>
<dbReference type="PANTHER" id="PTHR43977">
    <property type="entry name" value="STRUCTURAL MAINTENANCE OF CHROMOSOMES PROTEIN 3"/>
    <property type="match status" value="1"/>
</dbReference>
<dbReference type="AlphaFoldDB" id="R7TD57"/>
<dbReference type="GO" id="GO:0000280">
    <property type="term" value="P:nuclear division"/>
    <property type="evidence" value="ECO:0007669"/>
    <property type="project" value="UniProtKB-ARBA"/>
</dbReference>
<keyword evidence="8" id="KW-0226">DNA condensation</keyword>
<dbReference type="Pfam" id="PF06470">
    <property type="entry name" value="SMC_hinge"/>
    <property type="match status" value="1"/>
</dbReference>
<evidence type="ECO:0000256" key="1">
    <source>
        <dbReference type="ARBA" id="ARBA00004123"/>
    </source>
</evidence>
<feature type="coiled-coil region" evidence="13">
    <location>
        <begin position="246"/>
        <end position="287"/>
    </location>
</feature>
<dbReference type="FunFam" id="3.40.50.300:FF:000385">
    <property type="entry name" value="Structural maintenance of chromosomes 2"/>
    <property type="match status" value="1"/>
</dbReference>
<feature type="coiled-coil region" evidence="13">
    <location>
        <begin position="416"/>
        <end position="502"/>
    </location>
</feature>